<evidence type="ECO:0000313" key="2">
    <source>
        <dbReference type="Proteomes" id="UP001432027"/>
    </source>
</evidence>
<organism evidence="1 2">
    <name type="scientific">Pristionchus entomophagus</name>
    <dbReference type="NCBI Taxonomy" id="358040"/>
    <lineage>
        <taxon>Eukaryota</taxon>
        <taxon>Metazoa</taxon>
        <taxon>Ecdysozoa</taxon>
        <taxon>Nematoda</taxon>
        <taxon>Chromadorea</taxon>
        <taxon>Rhabditida</taxon>
        <taxon>Rhabditina</taxon>
        <taxon>Diplogasteromorpha</taxon>
        <taxon>Diplogasteroidea</taxon>
        <taxon>Neodiplogasteridae</taxon>
        <taxon>Pristionchus</taxon>
    </lineage>
</organism>
<sequence length="94" mass="11247">FSLENEDFDDITFFIDKKKHKHRLRRKSWTVLPFELTIPLSHSYNQSSFLIRVNSFNLFVSMEYRLDLIERVRIKEIILSVIGLIFDLSLTKPS</sequence>
<dbReference type="AlphaFoldDB" id="A0AAV5SFK6"/>
<accession>A0AAV5SFK6</accession>
<reference evidence="1" key="1">
    <citation type="submission" date="2023-10" db="EMBL/GenBank/DDBJ databases">
        <title>Genome assembly of Pristionchus species.</title>
        <authorList>
            <person name="Yoshida K."/>
            <person name="Sommer R.J."/>
        </authorList>
    </citation>
    <scope>NUCLEOTIDE SEQUENCE</scope>
    <source>
        <strain evidence="1">RS0144</strain>
    </source>
</reference>
<name>A0AAV5SFK6_9BILA</name>
<feature type="non-terminal residue" evidence="1">
    <location>
        <position position="94"/>
    </location>
</feature>
<comment type="caution">
    <text evidence="1">The sequence shown here is derived from an EMBL/GenBank/DDBJ whole genome shotgun (WGS) entry which is preliminary data.</text>
</comment>
<feature type="non-terminal residue" evidence="1">
    <location>
        <position position="1"/>
    </location>
</feature>
<proteinExistence type="predicted"/>
<keyword evidence="2" id="KW-1185">Reference proteome</keyword>
<dbReference type="EMBL" id="BTSX01000001">
    <property type="protein sequence ID" value="GMS80204.1"/>
    <property type="molecule type" value="Genomic_DNA"/>
</dbReference>
<evidence type="ECO:0000313" key="1">
    <source>
        <dbReference type="EMBL" id="GMS80204.1"/>
    </source>
</evidence>
<gene>
    <name evidence="1" type="ORF">PENTCL1PPCAC_2379</name>
</gene>
<protein>
    <submittedName>
        <fullName evidence="1">Uncharacterized protein</fullName>
    </submittedName>
</protein>
<dbReference type="Proteomes" id="UP001432027">
    <property type="component" value="Unassembled WGS sequence"/>
</dbReference>